<dbReference type="InterPro" id="IPR032675">
    <property type="entry name" value="LRR_dom_sf"/>
</dbReference>
<organism evidence="7 8">
    <name type="scientific">Plectosphaerella cucumerina</name>
    <dbReference type="NCBI Taxonomy" id="40658"/>
    <lineage>
        <taxon>Eukaryota</taxon>
        <taxon>Fungi</taxon>
        <taxon>Dikarya</taxon>
        <taxon>Ascomycota</taxon>
        <taxon>Pezizomycotina</taxon>
        <taxon>Sordariomycetes</taxon>
        <taxon>Hypocreomycetidae</taxon>
        <taxon>Glomerellales</taxon>
        <taxon>Plectosphaerellaceae</taxon>
        <taxon>Plectosphaerella</taxon>
    </lineage>
</organism>
<dbReference type="InterPro" id="IPR050648">
    <property type="entry name" value="F-box_LRR-repeat"/>
</dbReference>
<name>A0A8K0TGR6_9PEZI</name>
<protein>
    <submittedName>
        <fullName evidence="7">SCF E3 ubiquitin ligase complex F-box protein grrA</fullName>
    </submittedName>
</protein>
<reference evidence="7" key="1">
    <citation type="journal article" date="2021" name="Nat. Commun.">
        <title>Genetic determinants of endophytism in the Arabidopsis root mycobiome.</title>
        <authorList>
            <person name="Mesny F."/>
            <person name="Miyauchi S."/>
            <person name="Thiergart T."/>
            <person name="Pickel B."/>
            <person name="Atanasova L."/>
            <person name="Karlsson M."/>
            <person name="Huettel B."/>
            <person name="Barry K.W."/>
            <person name="Haridas S."/>
            <person name="Chen C."/>
            <person name="Bauer D."/>
            <person name="Andreopoulos W."/>
            <person name="Pangilinan J."/>
            <person name="LaButti K."/>
            <person name="Riley R."/>
            <person name="Lipzen A."/>
            <person name="Clum A."/>
            <person name="Drula E."/>
            <person name="Henrissat B."/>
            <person name="Kohler A."/>
            <person name="Grigoriev I.V."/>
            <person name="Martin F.M."/>
            <person name="Hacquard S."/>
        </authorList>
    </citation>
    <scope>NUCLEOTIDE SEQUENCE</scope>
    <source>
        <strain evidence="7">MPI-CAGE-AT-0016</strain>
    </source>
</reference>
<evidence type="ECO:0000313" key="8">
    <source>
        <dbReference type="Proteomes" id="UP000813385"/>
    </source>
</evidence>
<dbReference type="Pfam" id="PF25372">
    <property type="entry name" value="DUF7885"/>
    <property type="match status" value="1"/>
</dbReference>
<feature type="region of interest" description="Disordered" evidence="4">
    <location>
        <begin position="716"/>
        <end position="752"/>
    </location>
</feature>
<dbReference type="OrthoDB" id="10257471at2759"/>
<gene>
    <name evidence="7" type="ORF">B0T11DRAFT_318784</name>
</gene>
<dbReference type="InterPro" id="IPR006553">
    <property type="entry name" value="Leu-rich_rpt_Cys-con_subtyp"/>
</dbReference>
<feature type="region of interest" description="Disordered" evidence="4">
    <location>
        <begin position="1"/>
        <end position="59"/>
    </location>
</feature>
<evidence type="ECO:0000259" key="5">
    <source>
        <dbReference type="Pfam" id="PF12937"/>
    </source>
</evidence>
<keyword evidence="1" id="KW-0433">Leucine-rich repeat</keyword>
<comment type="caution">
    <text evidence="7">The sequence shown here is derived from an EMBL/GenBank/DDBJ whole genome shotgun (WGS) entry which is preliminary data.</text>
</comment>
<keyword evidence="8" id="KW-1185">Reference proteome</keyword>
<dbReference type="InterPro" id="IPR057207">
    <property type="entry name" value="FBXL15_LRR"/>
</dbReference>
<dbReference type="AlphaFoldDB" id="A0A8K0TGR6"/>
<feature type="domain" description="F-box" evidence="5">
    <location>
        <begin position="79"/>
        <end position="121"/>
    </location>
</feature>
<feature type="compositionally biased region" description="Polar residues" evidence="4">
    <location>
        <begin position="722"/>
        <end position="740"/>
    </location>
</feature>
<dbReference type="EMBL" id="JAGPXD010000003">
    <property type="protein sequence ID" value="KAH7363335.1"/>
    <property type="molecule type" value="Genomic_DNA"/>
</dbReference>
<proteinExistence type="predicted"/>
<dbReference type="InterPro" id="IPR036047">
    <property type="entry name" value="F-box-like_dom_sf"/>
</dbReference>
<feature type="domain" description="F-box/LRR-repeat protein 15-like leucin rich repeat" evidence="6">
    <location>
        <begin position="245"/>
        <end position="462"/>
    </location>
</feature>
<dbReference type="Proteomes" id="UP000813385">
    <property type="component" value="Unassembled WGS sequence"/>
</dbReference>
<dbReference type="InterPro" id="IPR001810">
    <property type="entry name" value="F-box_dom"/>
</dbReference>
<accession>A0A8K0TGR6</accession>
<evidence type="ECO:0000256" key="1">
    <source>
        <dbReference type="ARBA" id="ARBA00022614"/>
    </source>
</evidence>
<evidence type="ECO:0000256" key="3">
    <source>
        <dbReference type="ARBA" id="ARBA00022786"/>
    </source>
</evidence>
<dbReference type="GO" id="GO:0019005">
    <property type="term" value="C:SCF ubiquitin ligase complex"/>
    <property type="evidence" value="ECO:0007669"/>
    <property type="project" value="UniProtKB-ARBA"/>
</dbReference>
<evidence type="ECO:0000313" key="7">
    <source>
        <dbReference type="EMBL" id="KAH7363335.1"/>
    </source>
</evidence>
<evidence type="ECO:0000256" key="4">
    <source>
        <dbReference type="SAM" id="MobiDB-lite"/>
    </source>
</evidence>
<dbReference type="Gene3D" id="3.80.10.10">
    <property type="entry name" value="Ribonuclease Inhibitor"/>
    <property type="match status" value="3"/>
</dbReference>
<keyword evidence="3" id="KW-0833">Ubl conjugation pathway</keyword>
<dbReference type="SMART" id="SM00367">
    <property type="entry name" value="LRR_CC"/>
    <property type="match status" value="12"/>
</dbReference>
<evidence type="ECO:0000256" key="2">
    <source>
        <dbReference type="ARBA" id="ARBA00022737"/>
    </source>
</evidence>
<dbReference type="Pfam" id="PF12937">
    <property type="entry name" value="F-box-like"/>
    <property type="match status" value="1"/>
</dbReference>
<feature type="compositionally biased region" description="Low complexity" evidence="4">
    <location>
        <begin position="9"/>
        <end position="23"/>
    </location>
</feature>
<dbReference type="SUPFAM" id="SSF81383">
    <property type="entry name" value="F-box domain"/>
    <property type="match status" value="1"/>
</dbReference>
<dbReference type="FunFam" id="3.80.10.10:FF:000251">
    <property type="entry name" value="Ubiquitin ligase complex F-box protein GRR1"/>
    <property type="match status" value="1"/>
</dbReference>
<dbReference type="SUPFAM" id="SSF52047">
    <property type="entry name" value="RNI-like"/>
    <property type="match status" value="1"/>
</dbReference>
<keyword evidence="2" id="KW-0677">Repeat</keyword>
<dbReference type="GO" id="GO:0005737">
    <property type="term" value="C:cytoplasm"/>
    <property type="evidence" value="ECO:0007669"/>
    <property type="project" value="TreeGrafter"/>
</dbReference>
<evidence type="ECO:0000259" key="6">
    <source>
        <dbReference type="Pfam" id="PF25372"/>
    </source>
</evidence>
<dbReference type="PANTHER" id="PTHR13382:SF67">
    <property type="entry name" value="SCF E3 UBIQUITIN LIGASE COMPLEX F-BOX PROTEIN POF2"/>
    <property type="match status" value="1"/>
</dbReference>
<dbReference type="PANTHER" id="PTHR13382">
    <property type="entry name" value="MITOCHONDRIAL ATP SYNTHASE COUPLING FACTOR B"/>
    <property type="match status" value="1"/>
</dbReference>
<sequence length="752" mass="82125">MERPAPSLDIIAASQAAGGAPADQPEDSRSSSSTNSPAPADIEESDFYHGNDSESSIGVPNIEDMQVTDDEWCVSGVGALPSEILISIFAKLSSTGDLFHCMLVSKRWAKNAVDLLWHRPACTTWRNHTNICKTLALDHPFFAYHTFVKRLNLAASALADRINDGSVAPLAKCQRIERLTLTNCRNLTDSGLVPLVQNSNHLLALDISGDDNISDVSIRTIAQSCKRLQGLNISGCRLVTNESMIMLAENCKFIKRLKLNECAQLQDNAVMAFAENCPNILEIDLHQCNLIQNEPITALMAQGQALRELRLAGCELIDDSAFLSLPANKTYEHLRILDLTSCARLTDSAVQKIIDVAPRLRNLVLAKCRNITDIAVHAISKLGKNLHYLHLGHCGNITDDAVKKLVAQCNRIRYIDLGCCTLLTDDSVMRLATLPKLKRIGLVKCSNITDHSVFALARANHRPRNRRDQHGNVIRDEYYTSSLERVHLSYCTHLTLKSIIRLLNYCPRLTHLSLTGVTAFLREEFNEFCRPPPAEFTEHQRGVFCVFSGNGVTRLREYVNSSPEYESLRANLRYQSTSYGPRLTAPSNLAVDGSYGDDEIEGTEEEEAFEAMDNEGPDQAQAQAQFAQAFANMTQHGGVFAHHNAASLPAGILPTVQHTGIPPPPLGPYSASANTPTVYTHPQTQSASISRQTPVIVAGYNPTVQSTASFATVSPLGMNAATPGSSQTTPQGASTASTSARPPHYGEHPPSA</sequence>